<dbReference type="AlphaFoldDB" id="A0A9W7HDV5"/>
<comment type="caution">
    <text evidence="10">The sequence shown here is derived from an EMBL/GenBank/DDBJ whole genome shotgun (WGS) entry which is preliminary data.</text>
</comment>
<evidence type="ECO:0000256" key="7">
    <source>
        <dbReference type="ARBA" id="ARBA00038471"/>
    </source>
</evidence>
<dbReference type="NCBIfam" id="TIGR01614">
    <property type="entry name" value="PME_inhib"/>
    <property type="match status" value="1"/>
</dbReference>
<dbReference type="InterPro" id="IPR051955">
    <property type="entry name" value="PME_Inhibitor"/>
</dbReference>
<dbReference type="PANTHER" id="PTHR31080">
    <property type="entry name" value="PECTINESTERASE INHIBITOR-LIKE"/>
    <property type="match status" value="1"/>
</dbReference>
<dbReference type="Gene3D" id="1.20.140.40">
    <property type="entry name" value="Invertase/pectin methylesterase inhibitor family protein"/>
    <property type="match status" value="1"/>
</dbReference>
<dbReference type="Pfam" id="PF04043">
    <property type="entry name" value="PMEI"/>
    <property type="match status" value="1"/>
</dbReference>
<evidence type="ECO:0000256" key="8">
    <source>
        <dbReference type="SAM" id="SignalP"/>
    </source>
</evidence>
<dbReference type="InterPro" id="IPR006501">
    <property type="entry name" value="Pectinesterase_inhib_dom"/>
</dbReference>
<gene>
    <name evidence="10" type="ORF">HRI_001232400</name>
</gene>
<feature type="signal peptide" evidence="8">
    <location>
        <begin position="1"/>
        <end position="28"/>
    </location>
</feature>
<accession>A0A9W7HDV5</accession>
<proteinExistence type="inferred from homology"/>
<evidence type="ECO:0000256" key="6">
    <source>
        <dbReference type="ARBA" id="ARBA00023180"/>
    </source>
</evidence>
<comment type="similarity">
    <text evidence="2">In the C-terminal section; belongs to the pectinesterase family.</text>
</comment>
<comment type="similarity">
    <text evidence="7">Belongs to the PMEI family.</text>
</comment>
<feature type="domain" description="Pectinesterase inhibitor" evidence="9">
    <location>
        <begin position="36"/>
        <end position="192"/>
    </location>
</feature>
<dbReference type="EMBL" id="BSYR01000011">
    <property type="protein sequence ID" value="GMI75631.1"/>
    <property type="molecule type" value="Genomic_DNA"/>
</dbReference>
<dbReference type="InterPro" id="IPR035513">
    <property type="entry name" value="Invertase/methylesterase_inhib"/>
</dbReference>
<evidence type="ECO:0000256" key="4">
    <source>
        <dbReference type="ARBA" id="ARBA00022729"/>
    </source>
</evidence>
<evidence type="ECO:0000256" key="2">
    <source>
        <dbReference type="ARBA" id="ARBA00007786"/>
    </source>
</evidence>
<dbReference type="PANTHER" id="PTHR31080:SF117">
    <property type="entry name" value="PLANT INVERTASE_PECTIN METHYLESTERASE INHIBITOR SUPERFAMILY PROTEIN"/>
    <property type="match status" value="1"/>
</dbReference>
<feature type="chain" id="PRO_5040749851" description="pectinesterase" evidence="8">
    <location>
        <begin position="29"/>
        <end position="203"/>
    </location>
</feature>
<sequence>MATISFNHSLQFLVVVLALNSLINISLGGRQIEPNSSTEFIKTSCSSTTYPDLCCQTLLDQASEIQTSPQLIAHAALNVTLSDVKSATESLAKLSKIHGLPPRAAQAMQGCLKELSESVEELRKSVIEMDKIKSSNFRKMISDIRSWVSAALTDESTCTDGIEGENISSDEKTSVRSQILTIAHLTSNALALVEDYASLSHQG</sequence>
<protein>
    <recommendedName>
        <fullName evidence="3">pectinesterase</fullName>
        <ecNumber evidence="3">3.1.1.11</ecNumber>
    </recommendedName>
</protein>
<organism evidence="10 11">
    <name type="scientific">Hibiscus trionum</name>
    <name type="common">Flower of an hour</name>
    <dbReference type="NCBI Taxonomy" id="183268"/>
    <lineage>
        <taxon>Eukaryota</taxon>
        <taxon>Viridiplantae</taxon>
        <taxon>Streptophyta</taxon>
        <taxon>Embryophyta</taxon>
        <taxon>Tracheophyta</taxon>
        <taxon>Spermatophyta</taxon>
        <taxon>Magnoliopsida</taxon>
        <taxon>eudicotyledons</taxon>
        <taxon>Gunneridae</taxon>
        <taxon>Pentapetalae</taxon>
        <taxon>rosids</taxon>
        <taxon>malvids</taxon>
        <taxon>Malvales</taxon>
        <taxon>Malvaceae</taxon>
        <taxon>Malvoideae</taxon>
        <taxon>Hibiscus</taxon>
    </lineage>
</organism>
<evidence type="ECO:0000256" key="3">
    <source>
        <dbReference type="ARBA" id="ARBA00013229"/>
    </source>
</evidence>
<keyword evidence="4 8" id="KW-0732">Signal</keyword>
<evidence type="ECO:0000259" key="9">
    <source>
        <dbReference type="SMART" id="SM00856"/>
    </source>
</evidence>
<reference evidence="10" key="1">
    <citation type="submission" date="2023-05" db="EMBL/GenBank/DDBJ databases">
        <title>Genome and transcriptome analyses reveal genes involved in the formation of fine ridges on petal epidermal cells in Hibiscus trionum.</title>
        <authorList>
            <person name="Koshimizu S."/>
            <person name="Masuda S."/>
            <person name="Ishii T."/>
            <person name="Shirasu K."/>
            <person name="Hoshino A."/>
            <person name="Arita M."/>
        </authorList>
    </citation>
    <scope>NUCLEOTIDE SEQUENCE</scope>
    <source>
        <strain evidence="10">Hamamatsu line</strain>
    </source>
</reference>
<dbReference type="GO" id="GO:0030599">
    <property type="term" value="F:pectinesterase activity"/>
    <property type="evidence" value="ECO:0007669"/>
    <property type="project" value="UniProtKB-EC"/>
</dbReference>
<dbReference type="SUPFAM" id="SSF101148">
    <property type="entry name" value="Plant invertase/pectin methylesterase inhibitor"/>
    <property type="match status" value="1"/>
</dbReference>
<evidence type="ECO:0000256" key="5">
    <source>
        <dbReference type="ARBA" id="ARBA00023157"/>
    </source>
</evidence>
<keyword evidence="11" id="KW-1185">Reference proteome</keyword>
<evidence type="ECO:0000313" key="11">
    <source>
        <dbReference type="Proteomes" id="UP001165190"/>
    </source>
</evidence>
<keyword evidence="5" id="KW-1015">Disulfide bond</keyword>
<dbReference type="CDD" id="cd15798">
    <property type="entry name" value="PMEI-like_3"/>
    <property type="match status" value="1"/>
</dbReference>
<dbReference type="OrthoDB" id="1430376at2759"/>
<dbReference type="GO" id="GO:0004857">
    <property type="term" value="F:enzyme inhibitor activity"/>
    <property type="evidence" value="ECO:0007669"/>
    <property type="project" value="InterPro"/>
</dbReference>
<dbReference type="Proteomes" id="UP001165190">
    <property type="component" value="Unassembled WGS sequence"/>
</dbReference>
<evidence type="ECO:0000256" key="1">
    <source>
        <dbReference type="ARBA" id="ARBA00006027"/>
    </source>
</evidence>
<evidence type="ECO:0000313" key="10">
    <source>
        <dbReference type="EMBL" id="GMI75631.1"/>
    </source>
</evidence>
<keyword evidence="6" id="KW-0325">Glycoprotein</keyword>
<name>A0A9W7HDV5_HIBTR</name>
<dbReference type="EC" id="3.1.1.11" evidence="3"/>
<comment type="similarity">
    <text evidence="1">In the N-terminal section; belongs to the PMEI family.</text>
</comment>
<dbReference type="FunFam" id="1.20.140.40:FF:000010">
    <property type="entry name" value="Pectinesterase"/>
    <property type="match status" value="1"/>
</dbReference>
<dbReference type="SMART" id="SM00856">
    <property type="entry name" value="PMEI"/>
    <property type="match status" value="1"/>
</dbReference>